<dbReference type="AlphaFoldDB" id="A0A183E2Y4"/>
<dbReference type="GO" id="GO:0016192">
    <property type="term" value="P:vesicle-mediated transport"/>
    <property type="evidence" value="ECO:0007669"/>
    <property type="project" value="TreeGrafter"/>
</dbReference>
<dbReference type="WBParaSite" id="GPUH_0001534501-mRNA-1">
    <property type="protein sequence ID" value="GPUH_0001534501-mRNA-1"/>
    <property type="gene ID" value="GPUH_0001534501"/>
</dbReference>
<evidence type="ECO:0000256" key="1">
    <source>
        <dbReference type="ARBA" id="ARBA00005593"/>
    </source>
</evidence>
<organism evidence="4">
    <name type="scientific">Gongylonema pulchrum</name>
    <dbReference type="NCBI Taxonomy" id="637853"/>
    <lineage>
        <taxon>Eukaryota</taxon>
        <taxon>Metazoa</taxon>
        <taxon>Ecdysozoa</taxon>
        <taxon>Nematoda</taxon>
        <taxon>Chromadorea</taxon>
        <taxon>Rhabditida</taxon>
        <taxon>Spirurina</taxon>
        <taxon>Spiruromorpha</taxon>
        <taxon>Spiruroidea</taxon>
        <taxon>Gongylonematidae</taxon>
        <taxon>Gongylonema</taxon>
    </lineage>
</organism>
<dbReference type="PRINTS" id="PR00891">
    <property type="entry name" value="RABGDIREP"/>
</dbReference>
<dbReference type="GO" id="GO:0005092">
    <property type="term" value="F:GDP-dissociation inhibitor activity"/>
    <property type="evidence" value="ECO:0007669"/>
    <property type="project" value="InterPro"/>
</dbReference>
<dbReference type="InterPro" id="IPR018203">
    <property type="entry name" value="GDP_dissociation_inhibitor"/>
</dbReference>
<dbReference type="Pfam" id="PF00996">
    <property type="entry name" value="GDI"/>
    <property type="match status" value="1"/>
</dbReference>
<evidence type="ECO:0000313" key="2">
    <source>
        <dbReference type="EMBL" id="VDN25785.1"/>
    </source>
</evidence>
<sequence>MPVMDELPAMADVIILGTGLPESIIAAACARAGLSVLHLDRNNFYGDLWSSFNIRTIDQWITNDRRNGTVSDVDPESLLRSGEQFIAAGCHSFVENVRQHPHSE</sequence>
<reference evidence="2 3" key="2">
    <citation type="submission" date="2018-11" db="EMBL/GenBank/DDBJ databases">
        <authorList>
            <consortium name="Pathogen Informatics"/>
        </authorList>
    </citation>
    <scope>NUCLEOTIDE SEQUENCE [LARGE SCALE GENOMIC DNA]</scope>
</reference>
<name>A0A183E2Y4_9BILA</name>
<proteinExistence type="inferred from homology"/>
<comment type="similarity">
    <text evidence="1">Belongs to the Rab GDI family.</text>
</comment>
<dbReference type="EMBL" id="UYRT01082298">
    <property type="protein sequence ID" value="VDN25785.1"/>
    <property type="molecule type" value="Genomic_DNA"/>
</dbReference>
<evidence type="ECO:0000313" key="3">
    <source>
        <dbReference type="Proteomes" id="UP000271098"/>
    </source>
</evidence>
<gene>
    <name evidence="2" type="ORF">GPUH_LOCUS15325</name>
</gene>
<evidence type="ECO:0000313" key="4">
    <source>
        <dbReference type="WBParaSite" id="GPUH_0001534501-mRNA-1"/>
    </source>
</evidence>
<reference evidence="4" key="1">
    <citation type="submission" date="2016-06" db="UniProtKB">
        <authorList>
            <consortium name="WormBaseParasite"/>
        </authorList>
    </citation>
    <scope>IDENTIFICATION</scope>
</reference>
<dbReference type="OrthoDB" id="1923006at2759"/>
<dbReference type="PANTHER" id="PTHR11787">
    <property type="entry name" value="RAB GDP-DISSOCIATION INHIBITOR"/>
    <property type="match status" value="1"/>
</dbReference>
<dbReference type="Proteomes" id="UP000271098">
    <property type="component" value="Unassembled WGS sequence"/>
</dbReference>
<dbReference type="InterPro" id="IPR036188">
    <property type="entry name" value="FAD/NAD-bd_sf"/>
</dbReference>
<dbReference type="GO" id="GO:0005829">
    <property type="term" value="C:cytosol"/>
    <property type="evidence" value="ECO:0007669"/>
    <property type="project" value="TreeGrafter"/>
</dbReference>
<dbReference type="Gene3D" id="3.50.50.60">
    <property type="entry name" value="FAD/NAD(P)-binding domain"/>
    <property type="match status" value="1"/>
</dbReference>
<dbReference type="GO" id="GO:0005634">
    <property type="term" value="C:nucleus"/>
    <property type="evidence" value="ECO:0007669"/>
    <property type="project" value="TreeGrafter"/>
</dbReference>
<accession>A0A183E2Y4</accession>
<dbReference type="SUPFAM" id="SSF51905">
    <property type="entry name" value="FAD/NAD(P)-binding domain"/>
    <property type="match status" value="1"/>
</dbReference>
<dbReference type="GO" id="GO:0005968">
    <property type="term" value="C:Rab-protein geranylgeranyltransferase complex"/>
    <property type="evidence" value="ECO:0007669"/>
    <property type="project" value="TreeGrafter"/>
</dbReference>
<dbReference type="GO" id="GO:0007264">
    <property type="term" value="P:small GTPase-mediated signal transduction"/>
    <property type="evidence" value="ECO:0007669"/>
    <property type="project" value="InterPro"/>
</dbReference>
<protein>
    <submittedName>
        <fullName evidence="4">Rab proteins geranylgeranyltransferase component A</fullName>
    </submittedName>
</protein>
<dbReference type="PANTHER" id="PTHR11787:SF4">
    <property type="entry name" value="CHM, RAB ESCORT PROTEIN 1"/>
    <property type="match status" value="1"/>
</dbReference>
<keyword evidence="3" id="KW-1185">Reference proteome</keyword>